<accession>A0A194WRI2</accession>
<name>A0A194WRI2_MOLSC</name>
<evidence type="ECO:0000313" key="2">
    <source>
        <dbReference type="Proteomes" id="UP000070700"/>
    </source>
</evidence>
<dbReference type="AlphaFoldDB" id="A0A194WRI2"/>
<dbReference type="GeneID" id="28828523"/>
<dbReference type="InParanoid" id="A0A194WRI2"/>
<dbReference type="Proteomes" id="UP000070700">
    <property type="component" value="Unassembled WGS sequence"/>
</dbReference>
<keyword evidence="2" id="KW-1185">Reference proteome</keyword>
<evidence type="ECO:0000313" key="1">
    <source>
        <dbReference type="EMBL" id="KUJ10615.1"/>
    </source>
</evidence>
<reference evidence="1 2" key="1">
    <citation type="submission" date="2015-10" db="EMBL/GenBank/DDBJ databases">
        <title>Full genome of DAOMC 229536 Phialocephala scopiformis, a fungal endophyte of spruce producing the potent anti-insectan compound rugulosin.</title>
        <authorList>
            <consortium name="DOE Joint Genome Institute"/>
            <person name="Walker A.K."/>
            <person name="Frasz S.L."/>
            <person name="Seifert K.A."/>
            <person name="Miller J.D."/>
            <person name="Mondo S.J."/>
            <person name="Labutti K."/>
            <person name="Lipzen A."/>
            <person name="Dockter R."/>
            <person name="Kennedy M."/>
            <person name="Grigoriev I.V."/>
            <person name="Spatafora J.W."/>
        </authorList>
    </citation>
    <scope>NUCLEOTIDE SEQUENCE [LARGE SCALE GENOMIC DNA]</scope>
    <source>
        <strain evidence="1 2">CBS 120377</strain>
    </source>
</reference>
<gene>
    <name evidence="1" type="ORF">LY89DRAFT_723225</name>
</gene>
<organism evidence="1 2">
    <name type="scientific">Mollisia scopiformis</name>
    <name type="common">Conifer needle endophyte fungus</name>
    <name type="synonym">Phialocephala scopiformis</name>
    <dbReference type="NCBI Taxonomy" id="149040"/>
    <lineage>
        <taxon>Eukaryota</taxon>
        <taxon>Fungi</taxon>
        <taxon>Dikarya</taxon>
        <taxon>Ascomycota</taxon>
        <taxon>Pezizomycotina</taxon>
        <taxon>Leotiomycetes</taxon>
        <taxon>Helotiales</taxon>
        <taxon>Mollisiaceae</taxon>
        <taxon>Mollisia</taxon>
    </lineage>
</organism>
<dbReference type="KEGG" id="psco:LY89DRAFT_723225"/>
<dbReference type="EMBL" id="KQ947428">
    <property type="protein sequence ID" value="KUJ10615.1"/>
    <property type="molecule type" value="Genomic_DNA"/>
</dbReference>
<sequence>MIGNRRSQLRGGVLGGRGYGLGLGSNLSPLSPLGLVGQRRGYGGLGSYGYGNAGALGALGGLGRRSLLGGALQAGGLGLRAGGLGGGLGAGVLANKVGLGLGLGLGGLGVGVLANRGVHGLGGPSLGAELALLRGQRVSNRAPCELIESTGAHVCQNCSQRGDINDPFGQAPCVCGLCDWGSGNEVDVDACWWVGWARGWSVPIRIPVVCDSPQPTIHSPLRHGFSTMNSFVSSGISLLHFYA</sequence>
<dbReference type="RefSeq" id="XP_018064970.1">
    <property type="nucleotide sequence ID" value="XM_018218797.1"/>
</dbReference>
<protein>
    <submittedName>
        <fullName evidence="1">Uncharacterized protein</fullName>
    </submittedName>
</protein>
<proteinExistence type="predicted"/>